<organism evidence="8 9">
    <name type="scientific">Plesiocystis pacifica SIR-1</name>
    <dbReference type="NCBI Taxonomy" id="391625"/>
    <lineage>
        <taxon>Bacteria</taxon>
        <taxon>Pseudomonadati</taxon>
        <taxon>Myxococcota</taxon>
        <taxon>Polyangia</taxon>
        <taxon>Nannocystales</taxon>
        <taxon>Nannocystaceae</taxon>
        <taxon>Plesiocystis</taxon>
    </lineage>
</organism>
<feature type="compositionally biased region" description="Low complexity" evidence="6">
    <location>
        <begin position="174"/>
        <end position="197"/>
    </location>
</feature>
<feature type="region of interest" description="Disordered" evidence="6">
    <location>
        <begin position="233"/>
        <end position="394"/>
    </location>
</feature>
<feature type="compositionally biased region" description="Polar residues" evidence="6">
    <location>
        <begin position="156"/>
        <end position="167"/>
    </location>
</feature>
<dbReference type="InterPro" id="IPR000719">
    <property type="entry name" value="Prot_kinase_dom"/>
</dbReference>
<name>A6G679_9BACT</name>
<dbReference type="GO" id="GO:0004674">
    <property type="term" value="F:protein serine/threonine kinase activity"/>
    <property type="evidence" value="ECO:0007669"/>
    <property type="project" value="TreeGrafter"/>
</dbReference>
<sequence length="394" mass="40809">MTAQTVGCAALSGGRLAMGTSVGRYTVLEPVGSGTMGHVYAAYDPDLDRRVALKLLRSELAGDSRALIHEAQAMAKLTHSNVVAVHDVGLVEGSEPPQLFVAMQFVPGGTLREWSASKKRSPEEVIAIFLQAGRGSRRPIARAWCTGTSSPTTCSWAPTVGSGSPTLDSRVRPRSSSATARSSPSAARAPTPSATSRWRGRGARAARCCAASAAGGHGRARARAAAWLRARGGGARQPTCPQSNFGASPPTGSATSSPSSSPCSRRSTAGDPFGDAPPRRSARRCARGGSPLGSPSSRGASRTRWPAACPSSPALASRPWRPCSRPSTIAAGGRGSARSRGWGRGRSRWSSACGSSTRPRPAGASARRRCAAPRRGERSTRCGVRCSARSSARP</sequence>
<feature type="domain" description="Protein kinase" evidence="7">
    <location>
        <begin position="25"/>
        <end position="394"/>
    </location>
</feature>
<keyword evidence="3 8" id="KW-0418">Kinase</keyword>
<proteinExistence type="predicted"/>
<reference evidence="8 9" key="1">
    <citation type="submission" date="2007-06" db="EMBL/GenBank/DDBJ databases">
        <authorList>
            <person name="Shimkets L."/>
            <person name="Ferriera S."/>
            <person name="Johnson J."/>
            <person name="Kravitz S."/>
            <person name="Beeson K."/>
            <person name="Sutton G."/>
            <person name="Rogers Y.-H."/>
            <person name="Friedman R."/>
            <person name="Frazier M."/>
            <person name="Venter J.C."/>
        </authorList>
    </citation>
    <scope>NUCLEOTIDE SEQUENCE [LARGE SCALE GENOMIC DNA]</scope>
    <source>
        <strain evidence="8 9">SIR-1</strain>
    </source>
</reference>
<dbReference type="AlphaFoldDB" id="A6G679"/>
<dbReference type="PROSITE" id="PS00107">
    <property type="entry name" value="PROTEIN_KINASE_ATP"/>
    <property type="match status" value="1"/>
</dbReference>
<dbReference type="InterPro" id="IPR011009">
    <property type="entry name" value="Kinase-like_dom_sf"/>
</dbReference>
<evidence type="ECO:0000256" key="5">
    <source>
        <dbReference type="PROSITE-ProRule" id="PRU10141"/>
    </source>
</evidence>
<dbReference type="STRING" id="391625.PPSIR1_29558"/>
<evidence type="ECO:0000259" key="7">
    <source>
        <dbReference type="PROSITE" id="PS50011"/>
    </source>
</evidence>
<keyword evidence="4 5" id="KW-0067">ATP-binding</keyword>
<feature type="compositionally biased region" description="Low complexity" evidence="6">
    <location>
        <begin position="348"/>
        <end position="365"/>
    </location>
</feature>
<dbReference type="Pfam" id="PF00069">
    <property type="entry name" value="Pkinase"/>
    <property type="match status" value="1"/>
</dbReference>
<evidence type="ECO:0000256" key="6">
    <source>
        <dbReference type="SAM" id="MobiDB-lite"/>
    </source>
</evidence>
<dbReference type="InterPro" id="IPR017441">
    <property type="entry name" value="Protein_kinase_ATP_BS"/>
</dbReference>
<dbReference type="Gene3D" id="3.30.200.20">
    <property type="entry name" value="Phosphorylase Kinase, domain 1"/>
    <property type="match status" value="1"/>
</dbReference>
<dbReference type="SUPFAM" id="SSF56112">
    <property type="entry name" value="Protein kinase-like (PK-like)"/>
    <property type="match status" value="1"/>
</dbReference>
<protein>
    <submittedName>
        <fullName evidence="8">Serine/threonine kinase family protein</fullName>
    </submittedName>
</protein>
<dbReference type="eggNOG" id="COG0515">
    <property type="taxonomic scope" value="Bacteria"/>
</dbReference>
<dbReference type="EMBL" id="ABCS01000028">
    <property type="protein sequence ID" value="EDM78681.1"/>
    <property type="molecule type" value="Genomic_DNA"/>
</dbReference>
<evidence type="ECO:0000313" key="8">
    <source>
        <dbReference type="EMBL" id="EDM78681.1"/>
    </source>
</evidence>
<keyword evidence="2 5" id="KW-0547">Nucleotide-binding</keyword>
<evidence type="ECO:0000256" key="4">
    <source>
        <dbReference type="ARBA" id="ARBA00022840"/>
    </source>
</evidence>
<gene>
    <name evidence="8" type="ORF">PPSIR1_29558</name>
</gene>
<dbReference type="GO" id="GO:0005524">
    <property type="term" value="F:ATP binding"/>
    <property type="evidence" value="ECO:0007669"/>
    <property type="project" value="UniProtKB-UniRule"/>
</dbReference>
<dbReference type="SMART" id="SM00220">
    <property type="entry name" value="S_TKc"/>
    <property type="match status" value="1"/>
</dbReference>
<feature type="compositionally biased region" description="Low complexity" evidence="6">
    <location>
        <begin position="287"/>
        <end position="319"/>
    </location>
</feature>
<dbReference type="PANTHER" id="PTHR43289:SF6">
    <property type="entry name" value="SERINE_THREONINE-PROTEIN KINASE NEKL-3"/>
    <property type="match status" value="1"/>
</dbReference>
<dbReference type="Proteomes" id="UP000005801">
    <property type="component" value="Unassembled WGS sequence"/>
</dbReference>
<evidence type="ECO:0000256" key="2">
    <source>
        <dbReference type="ARBA" id="ARBA00022741"/>
    </source>
</evidence>
<keyword evidence="9" id="KW-1185">Reference proteome</keyword>
<evidence type="ECO:0000256" key="1">
    <source>
        <dbReference type="ARBA" id="ARBA00022679"/>
    </source>
</evidence>
<accession>A6G679</accession>
<feature type="region of interest" description="Disordered" evidence="6">
    <location>
        <begin position="156"/>
        <end position="202"/>
    </location>
</feature>
<evidence type="ECO:0000256" key="3">
    <source>
        <dbReference type="ARBA" id="ARBA00022777"/>
    </source>
</evidence>
<keyword evidence="1" id="KW-0808">Transferase</keyword>
<feature type="binding site" evidence="5">
    <location>
        <position position="54"/>
    </location>
    <ligand>
        <name>ATP</name>
        <dbReference type="ChEBI" id="CHEBI:30616"/>
    </ligand>
</feature>
<dbReference type="PANTHER" id="PTHR43289">
    <property type="entry name" value="MITOGEN-ACTIVATED PROTEIN KINASE KINASE KINASE 20-RELATED"/>
    <property type="match status" value="1"/>
</dbReference>
<evidence type="ECO:0000313" key="9">
    <source>
        <dbReference type="Proteomes" id="UP000005801"/>
    </source>
</evidence>
<feature type="compositionally biased region" description="Low complexity" evidence="6">
    <location>
        <begin position="246"/>
        <end position="270"/>
    </location>
</feature>
<comment type="caution">
    <text evidence="8">The sequence shown here is derived from an EMBL/GenBank/DDBJ whole genome shotgun (WGS) entry which is preliminary data.</text>
</comment>
<dbReference type="PROSITE" id="PS50011">
    <property type="entry name" value="PROTEIN_KINASE_DOM"/>
    <property type="match status" value="1"/>
</dbReference>